<name>A0A0E0C5N1_9ORYZ</name>
<protein>
    <submittedName>
        <fullName evidence="2">Uncharacterized protein</fullName>
    </submittedName>
</protein>
<dbReference type="STRING" id="40149.A0A0E0C5N1"/>
<dbReference type="AlphaFoldDB" id="A0A0E0C5N1"/>
<dbReference type="Proteomes" id="UP000008021">
    <property type="component" value="Chromosome 1"/>
</dbReference>
<organism evidence="2">
    <name type="scientific">Oryza meridionalis</name>
    <dbReference type="NCBI Taxonomy" id="40149"/>
    <lineage>
        <taxon>Eukaryota</taxon>
        <taxon>Viridiplantae</taxon>
        <taxon>Streptophyta</taxon>
        <taxon>Embryophyta</taxon>
        <taxon>Tracheophyta</taxon>
        <taxon>Spermatophyta</taxon>
        <taxon>Magnoliopsida</taxon>
        <taxon>Liliopsida</taxon>
        <taxon>Poales</taxon>
        <taxon>Poaceae</taxon>
        <taxon>BOP clade</taxon>
        <taxon>Oryzoideae</taxon>
        <taxon>Oryzeae</taxon>
        <taxon>Oryzinae</taxon>
        <taxon>Oryza</taxon>
    </lineage>
</organism>
<feature type="region of interest" description="Disordered" evidence="1">
    <location>
        <begin position="53"/>
        <end position="72"/>
    </location>
</feature>
<evidence type="ECO:0000313" key="3">
    <source>
        <dbReference type="Proteomes" id="UP000008021"/>
    </source>
</evidence>
<dbReference type="EnsemblPlants" id="OMERI01G23240.1">
    <property type="protein sequence ID" value="OMERI01G23240.1"/>
    <property type="gene ID" value="OMERI01G23240"/>
</dbReference>
<keyword evidence="3" id="KW-1185">Reference proteome</keyword>
<dbReference type="Gramene" id="OMERI01G23240.1">
    <property type="protein sequence ID" value="OMERI01G23240.1"/>
    <property type="gene ID" value="OMERI01G23240"/>
</dbReference>
<reference evidence="2" key="1">
    <citation type="submission" date="2015-04" db="UniProtKB">
        <authorList>
            <consortium name="EnsemblPlants"/>
        </authorList>
    </citation>
    <scope>IDENTIFICATION</scope>
</reference>
<reference evidence="2" key="2">
    <citation type="submission" date="2018-05" db="EMBL/GenBank/DDBJ databases">
        <title>OmerRS3 (Oryza meridionalis Reference Sequence Version 3).</title>
        <authorList>
            <person name="Zhang J."/>
            <person name="Kudrna D."/>
            <person name="Lee S."/>
            <person name="Talag J."/>
            <person name="Welchert J."/>
            <person name="Wing R.A."/>
        </authorList>
    </citation>
    <scope>NUCLEOTIDE SEQUENCE [LARGE SCALE GENOMIC DNA]</scope>
    <source>
        <strain evidence="2">cv. OR44</strain>
    </source>
</reference>
<feature type="compositionally biased region" description="Pro residues" evidence="1">
    <location>
        <begin position="59"/>
        <end position="72"/>
    </location>
</feature>
<proteinExistence type="predicted"/>
<evidence type="ECO:0000313" key="2">
    <source>
        <dbReference type="EnsemblPlants" id="OMERI01G23240.1"/>
    </source>
</evidence>
<evidence type="ECO:0000256" key="1">
    <source>
        <dbReference type="SAM" id="MobiDB-lite"/>
    </source>
</evidence>
<accession>A0A0E0C5N1</accession>
<sequence length="72" mass="7626">MELWEGVMLGGGISFSTGPDDRRLILTPAAAGKGHLRAHRVTVLDLADACSWRPNMSSSPPPPSYASPLPDP</sequence>
<dbReference type="HOGENOM" id="CLU_2726431_0_0_1"/>